<gene>
    <name evidence="3" type="ORF">Q4Q39_06980</name>
</gene>
<dbReference type="Pfam" id="PF06877">
    <property type="entry name" value="RraB"/>
    <property type="match status" value="1"/>
</dbReference>
<feature type="domain" description="Regulator of ribonuclease activity B" evidence="2">
    <location>
        <begin position="171"/>
        <end position="269"/>
    </location>
</feature>
<name>A0ABT8WZM7_9FLAO</name>
<evidence type="ECO:0000259" key="2">
    <source>
        <dbReference type="Pfam" id="PF06877"/>
    </source>
</evidence>
<evidence type="ECO:0000313" key="3">
    <source>
        <dbReference type="EMBL" id="MDO5987135.1"/>
    </source>
</evidence>
<dbReference type="InterPro" id="IPR016097">
    <property type="entry name" value="DUF695"/>
</dbReference>
<evidence type="ECO:0000313" key="4">
    <source>
        <dbReference type="Proteomes" id="UP001176891"/>
    </source>
</evidence>
<sequence>MKKILVLFFGIFFSYYLAVSQGQKEHWESYIASYEGGKPGSTTVRMDLVNSVPLSGFNYVLVTGITYESKREDGFPKGDETFNLLHKIGNQLETVLNKSVENILVGSFMHNFERLEYFYLKSDKGIKEKIEQFYKTNYPNKKRYLNIKEDKNWEYYTQFLYPNEETINYMEDQKVLEALKNAGDNLTKARRIDHWTYFSDEASLELFKNEVVRQGFKIESSGKIEDENMPYRLRFHRVDNVDIDSIYPVTASLRKMAIKYKGDYDGWETSVETD</sequence>
<proteinExistence type="predicted"/>
<comment type="caution">
    <text evidence="3">The sequence shown here is derived from an EMBL/GenBank/DDBJ whole genome shotgun (WGS) entry which is preliminary data.</text>
</comment>
<dbReference type="InterPro" id="IPR009671">
    <property type="entry name" value="RraB_dom"/>
</dbReference>
<dbReference type="EMBL" id="JAUOEM010000002">
    <property type="protein sequence ID" value="MDO5987135.1"/>
    <property type="molecule type" value="Genomic_DNA"/>
</dbReference>
<dbReference type="Proteomes" id="UP001176891">
    <property type="component" value="Unassembled WGS sequence"/>
</dbReference>
<protein>
    <submittedName>
        <fullName evidence="3">DUF695 domain-containing protein</fullName>
    </submittedName>
</protein>
<feature type="domain" description="DUF695" evidence="1">
    <location>
        <begin position="26"/>
        <end position="161"/>
    </location>
</feature>
<keyword evidence="4" id="KW-1185">Reference proteome</keyword>
<accession>A0ABT8WZM7</accession>
<evidence type="ECO:0000259" key="1">
    <source>
        <dbReference type="Pfam" id="PF05117"/>
    </source>
</evidence>
<dbReference type="InterPro" id="IPR036701">
    <property type="entry name" value="RraB-like_sf"/>
</dbReference>
<dbReference type="SUPFAM" id="SSF89946">
    <property type="entry name" value="Hypothetical protein VC0424"/>
    <property type="match status" value="1"/>
</dbReference>
<dbReference type="Pfam" id="PF05117">
    <property type="entry name" value="DUF695"/>
    <property type="match status" value="1"/>
</dbReference>
<organism evidence="3 4">
    <name type="scientific">Flavivirga amylovorans</name>
    <dbReference type="NCBI Taxonomy" id="870486"/>
    <lineage>
        <taxon>Bacteria</taxon>
        <taxon>Pseudomonadati</taxon>
        <taxon>Bacteroidota</taxon>
        <taxon>Flavobacteriia</taxon>
        <taxon>Flavobacteriales</taxon>
        <taxon>Flavobacteriaceae</taxon>
        <taxon>Flavivirga</taxon>
    </lineage>
</organism>
<reference evidence="3" key="1">
    <citation type="submission" date="2023-07" db="EMBL/GenBank/DDBJ databases">
        <title>Two novel species in the genus Flavivirga.</title>
        <authorList>
            <person name="Kwon K."/>
        </authorList>
    </citation>
    <scope>NUCLEOTIDE SEQUENCE</scope>
    <source>
        <strain evidence="3">KACC 14157</strain>
    </source>
</reference>
<dbReference type="Gene3D" id="3.30.70.970">
    <property type="entry name" value="RraB-like"/>
    <property type="match status" value="1"/>
</dbReference>
<dbReference type="RefSeq" id="WP_303281680.1">
    <property type="nucleotide sequence ID" value="NZ_BAABCZ010000005.1"/>
</dbReference>